<evidence type="ECO:0000313" key="5">
    <source>
        <dbReference type="Proteomes" id="UP000321638"/>
    </source>
</evidence>
<keyword evidence="3" id="KW-0812">Transmembrane</keyword>
<name>A0A5C8PJQ9_9HYPH</name>
<sequence length="401" mass="41198">MADPVNMSNGNQGGNEERKSNTGLKAVGFVAGGILLLLIGLGLGWYFFYRVQVNVTVQAPPPPPAPPAPKPDPAAVRALEDALEKQKQSNKAIEDQIAKLREALQGNVCTITDPRGLGITPPGPGGGPSGPQTPAPTTPGSKSTGLDPKIPGRPEIKADPGRTEAGRQEPPPPPTGTLADLVPVLEGATVLILAPKTQGLGTGTGFFVGRDIVLTNNHVVNDLSDGKVYVTSRKLGTVLEGEVVGAIGGGNAGGADFAVVRVERVPAQIKPLGLGVEPAALKEVVAAGYPGAILRNDRNFLELLKGDPSKAPELVLTKGEVSAVQNRDRGLPSIAHTASISSGNSGGPLIDRCGRVVGINTFVTRAEAGQGGGFAIGATALSRFLRSNNVSFDWTEAACTK</sequence>
<organism evidence="4 5">
    <name type="scientific">Vineibacter terrae</name>
    <dbReference type="NCBI Taxonomy" id="2586908"/>
    <lineage>
        <taxon>Bacteria</taxon>
        <taxon>Pseudomonadati</taxon>
        <taxon>Pseudomonadota</taxon>
        <taxon>Alphaproteobacteria</taxon>
        <taxon>Hyphomicrobiales</taxon>
        <taxon>Vineibacter</taxon>
    </lineage>
</organism>
<feature type="region of interest" description="Disordered" evidence="2">
    <location>
        <begin position="1"/>
        <end position="20"/>
    </location>
</feature>
<feature type="coiled-coil region" evidence="1">
    <location>
        <begin position="76"/>
        <end position="103"/>
    </location>
</feature>
<dbReference type="Gene3D" id="2.40.10.10">
    <property type="entry name" value="Trypsin-like serine proteases"/>
    <property type="match status" value="2"/>
</dbReference>
<dbReference type="InterPro" id="IPR009003">
    <property type="entry name" value="Peptidase_S1_PA"/>
</dbReference>
<gene>
    <name evidence="4" type="ORF">FHP25_19665</name>
</gene>
<proteinExistence type="predicted"/>
<dbReference type="Pfam" id="PF13365">
    <property type="entry name" value="Trypsin_2"/>
    <property type="match status" value="1"/>
</dbReference>
<dbReference type="PRINTS" id="PR00834">
    <property type="entry name" value="PROTEASES2C"/>
</dbReference>
<dbReference type="OrthoDB" id="9766361at2"/>
<reference evidence="4 5" key="1">
    <citation type="submission" date="2019-06" db="EMBL/GenBank/DDBJ databases">
        <title>New taxonomy in bacterial strain CC-CFT640, isolated from vineyard.</title>
        <authorList>
            <person name="Lin S.-Y."/>
            <person name="Tsai C.-F."/>
            <person name="Young C.-C."/>
        </authorList>
    </citation>
    <scope>NUCLEOTIDE SEQUENCE [LARGE SCALE GENOMIC DNA]</scope>
    <source>
        <strain evidence="4 5">CC-CFT640</strain>
    </source>
</reference>
<dbReference type="SUPFAM" id="SSF50494">
    <property type="entry name" value="Trypsin-like serine proteases"/>
    <property type="match status" value="1"/>
</dbReference>
<dbReference type="Proteomes" id="UP000321638">
    <property type="component" value="Unassembled WGS sequence"/>
</dbReference>
<protein>
    <submittedName>
        <fullName evidence="4">Trypsin-like peptidase domain-containing protein</fullName>
    </submittedName>
</protein>
<evidence type="ECO:0000256" key="3">
    <source>
        <dbReference type="SAM" id="Phobius"/>
    </source>
</evidence>
<feature type="compositionally biased region" description="Polar residues" evidence="2">
    <location>
        <begin position="1"/>
        <end position="10"/>
    </location>
</feature>
<evidence type="ECO:0000256" key="2">
    <source>
        <dbReference type="SAM" id="MobiDB-lite"/>
    </source>
</evidence>
<dbReference type="AlphaFoldDB" id="A0A5C8PJQ9"/>
<feature type="compositionally biased region" description="Pro residues" evidence="2">
    <location>
        <begin position="121"/>
        <end position="137"/>
    </location>
</feature>
<feature type="transmembrane region" description="Helical" evidence="3">
    <location>
        <begin position="26"/>
        <end position="48"/>
    </location>
</feature>
<dbReference type="InterPro" id="IPR043504">
    <property type="entry name" value="Peptidase_S1_PA_chymotrypsin"/>
</dbReference>
<accession>A0A5C8PJQ9</accession>
<comment type="caution">
    <text evidence="4">The sequence shown here is derived from an EMBL/GenBank/DDBJ whole genome shotgun (WGS) entry which is preliminary data.</text>
</comment>
<keyword evidence="1" id="KW-0175">Coiled coil</keyword>
<keyword evidence="3" id="KW-0472">Membrane</keyword>
<keyword evidence="3" id="KW-1133">Transmembrane helix</keyword>
<keyword evidence="5" id="KW-1185">Reference proteome</keyword>
<dbReference type="PANTHER" id="PTHR43019:SF23">
    <property type="entry name" value="PROTEASE DO-LIKE 5, CHLOROPLASTIC"/>
    <property type="match status" value="1"/>
</dbReference>
<evidence type="ECO:0000313" key="4">
    <source>
        <dbReference type="EMBL" id="TXL73870.1"/>
    </source>
</evidence>
<feature type="region of interest" description="Disordered" evidence="2">
    <location>
        <begin position="111"/>
        <end position="176"/>
    </location>
</feature>
<dbReference type="InterPro" id="IPR001940">
    <property type="entry name" value="Peptidase_S1C"/>
</dbReference>
<dbReference type="EMBL" id="VDUZ01000022">
    <property type="protein sequence ID" value="TXL73870.1"/>
    <property type="molecule type" value="Genomic_DNA"/>
</dbReference>
<dbReference type="GO" id="GO:0004252">
    <property type="term" value="F:serine-type endopeptidase activity"/>
    <property type="evidence" value="ECO:0007669"/>
    <property type="project" value="InterPro"/>
</dbReference>
<dbReference type="RefSeq" id="WP_147848665.1">
    <property type="nucleotide sequence ID" value="NZ_VDUZ01000022.1"/>
</dbReference>
<dbReference type="GO" id="GO:0006508">
    <property type="term" value="P:proteolysis"/>
    <property type="evidence" value="ECO:0007669"/>
    <property type="project" value="InterPro"/>
</dbReference>
<dbReference type="PANTHER" id="PTHR43019">
    <property type="entry name" value="SERINE ENDOPROTEASE DEGS"/>
    <property type="match status" value="1"/>
</dbReference>
<evidence type="ECO:0000256" key="1">
    <source>
        <dbReference type="SAM" id="Coils"/>
    </source>
</evidence>
<feature type="compositionally biased region" description="Basic and acidic residues" evidence="2">
    <location>
        <begin position="150"/>
        <end position="167"/>
    </location>
</feature>